<evidence type="ECO:0000259" key="3">
    <source>
        <dbReference type="Pfam" id="PF13505"/>
    </source>
</evidence>
<dbReference type="InterPro" id="IPR011250">
    <property type="entry name" value="OMP/PagP_B-barrel"/>
</dbReference>
<dbReference type="InterPro" id="IPR027385">
    <property type="entry name" value="Beta-barrel_OMP"/>
</dbReference>
<evidence type="ECO:0000256" key="2">
    <source>
        <dbReference type="SAM" id="SignalP"/>
    </source>
</evidence>
<gene>
    <name evidence="4" type="ORF">H0E82_07270</name>
</gene>
<dbReference type="SUPFAM" id="SSF56925">
    <property type="entry name" value="OMPA-like"/>
    <property type="match status" value="1"/>
</dbReference>
<dbReference type="EMBL" id="JACCJZ010000013">
    <property type="protein sequence ID" value="NYZ62565.1"/>
    <property type="molecule type" value="Genomic_DNA"/>
</dbReference>
<dbReference type="RefSeq" id="WP_180544770.1">
    <property type="nucleotide sequence ID" value="NZ_JACCJZ010000013.1"/>
</dbReference>
<accession>A0A7Z0QRR4</accession>
<organism evidence="4 5">
    <name type="scientific">Luteimonas deserti</name>
    <dbReference type="NCBI Taxonomy" id="2752306"/>
    <lineage>
        <taxon>Bacteria</taxon>
        <taxon>Pseudomonadati</taxon>
        <taxon>Pseudomonadota</taxon>
        <taxon>Gammaproteobacteria</taxon>
        <taxon>Lysobacterales</taxon>
        <taxon>Lysobacteraceae</taxon>
        <taxon>Luteimonas</taxon>
    </lineage>
</organism>
<sequence>MIKCGRVAMVAIAGVLAVPCAQAQSGFFVGAQAGRATLSDTGFRDDSSSTQSIGAGYRWQAGASPVLVGVEAGYGRLGEIGDTYAISGVSERREFEADYGYVGANARFQFGADSRWFAIARLGYMGYDQEFRYRFEAPGLSEEGRFSDDGGGAYFGLGLGVDVTRNFNVNAMVNGYAYSSIYRDGNRYRFDDDVSTARTLTLGAELRF</sequence>
<keyword evidence="5" id="KW-1185">Reference proteome</keyword>
<feature type="chain" id="PRO_5030955840" evidence="2">
    <location>
        <begin position="24"/>
        <end position="208"/>
    </location>
</feature>
<comment type="caution">
    <text evidence="4">The sequence shown here is derived from an EMBL/GenBank/DDBJ whole genome shotgun (WGS) entry which is preliminary data.</text>
</comment>
<proteinExistence type="predicted"/>
<evidence type="ECO:0000313" key="4">
    <source>
        <dbReference type="EMBL" id="NYZ62565.1"/>
    </source>
</evidence>
<protein>
    <submittedName>
        <fullName evidence="4">Porin family protein</fullName>
    </submittedName>
</protein>
<dbReference type="Gene3D" id="2.40.160.20">
    <property type="match status" value="1"/>
</dbReference>
<feature type="domain" description="Outer membrane protein beta-barrel" evidence="3">
    <location>
        <begin position="10"/>
        <end position="208"/>
    </location>
</feature>
<evidence type="ECO:0000313" key="5">
    <source>
        <dbReference type="Proteomes" id="UP000589896"/>
    </source>
</evidence>
<name>A0A7Z0QRR4_9GAMM</name>
<keyword evidence="1 2" id="KW-0732">Signal</keyword>
<dbReference type="AlphaFoldDB" id="A0A7Z0QRR4"/>
<dbReference type="Proteomes" id="UP000589896">
    <property type="component" value="Unassembled WGS sequence"/>
</dbReference>
<dbReference type="Pfam" id="PF13505">
    <property type="entry name" value="OMP_b-brl"/>
    <property type="match status" value="1"/>
</dbReference>
<evidence type="ECO:0000256" key="1">
    <source>
        <dbReference type="ARBA" id="ARBA00022729"/>
    </source>
</evidence>
<reference evidence="4 5" key="1">
    <citation type="submission" date="2020-07" db="EMBL/GenBank/DDBJ databases">
        <title>isolation of Luteimonas sp. SJ-16.</title>
        <authorList>
            <person name="Huang X.-X."/>
            <person name="Xu L."/>
            <person name="Sun J.-Q."/>
        </authorList>
    </citation>
    <scope>NUCLEOTIDE SEQUENCE [LARGE SCALE GENOMIC DNA]</scope>
    <source>
        <strain evidence="4 5">SJ-16</strain>
    </source>
</reference>
<feature type="signal peptide" evidence="2">
    <location>
        <begin position="1"/>
        <end position="23"/>
    </location>
</feature>